<accession>A0A6P4YAR7</accession>
<dbReference type="GO" id="GO:0008233">
    <property type="term" value="F:peptidase activity"/>
    <property type="evidence" value="ECO:0007669"/>
    <property type="project" value="UniProtKB-KW"/>
</dbReference>
<evidence type="ECO:0000256" key="16">
    <source>
        <dbReference type="ARBA" id="ARBA00048380"/>
    </source>
</evidence>
<comment type="catalytic activity">
    <reaction evidence="13">
        <text>(5Z,8Z,11Z,14Z)-eicosatetraenoate + L-phenylalanine = N-(5Z,8Z,11Z,14Z-eicosatetraenoyl)-L-phenylalanine + H2O</text>
        <dbReference type="Rhea" id="RHEA:51312"/>
        <dbReference type="ChEBI" id="CHEBI:15377"/>
        <dbReference type="ChEBI" id="CHEBI:32395"/>
        <dbReference type="ChEBI" id="CHEBI:58095"/>
        <dbReference type="ChEBI" id="CHEBI:134022"/>
    </reaction>
    <physiologicalReaction direction="left-to-right" evidence="13">
        <dbReference type="Rhea" id="RHEA:51313"/>
    </physiologicalReaction>
    <physiologicalReaction direction="right-to-left" evidence="13">
        <dbReference type="Rhea" id="RHEA:51314"/>
    </physiologicalReaction>
</comment>
<dbReference type="InterPro" id="IPR002933">
    <property type="entry name" value="Peptidase_M20"/>
</dbReference>
<name>A0A6P4YAR7_BRABE</name>
<comment type="catalytic activity">
    <reaction evidence="14">
        <text>N-hexadecanoyl-L-phenylalanine + H2O = hexadecanoate + L-phenylalanine</text>
        <dbReference type="Rhea" id="RHEA:64124"/>
        <dbReference type="ChEBI" id="CHEBI:7896"/>
        <dbReference type="ChEBI" id="CHEBI:15377"/>
        <dbReference type="ChEBI" id="CHEBI:58095"/>
        <dbReference type="ChEBI" id="CHEBI:149699"/>
    </reaction>
    <physiologicalReaction direction="left-to-right" evidence="14">
        <dbReference type="Rhea" id="RHEA:64125"/>
    </physiologicalReaction>
</comment>
<comment type="catalytic activity">
    <reaction evidence="11">
        <text>N-octadecanoyl-L-phenylalanine + H2O = octadecanoate + L-phenylalanine</text>
        <dbReference type="Rhea" id="RHEA:64128"/>
        <dbReference type="ChEBI" id="CHEBI:15377"/>
        <dbReference type="ChEBI" id="CHEBI:25629"/>
        <dbReference type="ChEBI" id="CHEBI:58095"/>
        <dbReference type="ChEBI" id="CHEBI:149700"/>
    </reaction>
    <physiologicalReaction direction="left-to-right" evidence="11">
        <dbReference type="Rhea" id="RHEA:64129"/>
    </physiologicalReaction>
</comment>
<organism evidence="28 29">
    <name type="scientific">Branchiostoma belcheri</name>
    <name type="common">Amphioxus</name>
    <dbReference type="NCBI Taxonomy" id="7741"/>
    <lineage>
        <taxon>Eukaryota</taxon>
        <taxon>Metazoa</taxon>
        <taxon>Chordata</taxon>
        <taxon>Cephalochordata</taxon>
        <taxon>Leptocardii</taxon>
        <taxon>Amphioxiformes</taxon>
        <taxon>Branchiostomatidae</taxon>
        <taxon>Branchiostoma</taxon>
    </lineage>
</organism>
<evidence type="ECO:0000256" key="22">
    <source>
        <dbReference type="ARBA" id="ARBA00048827"/>
    </source>
</evidence>
<comment type="function">
    <text evidence="8">Secreted enzyme that regulates the endogenous N-fatty acyl amino acid (NAAs) tissue and circulating levels by functioning as a bidirectional NAA synthase/hydrolase. It condenses free fatty acids and free amino acids to generate NAAs and bidirectionally catalyzes the reverse hydrolysis reaction. Some of these NAAs stimulate oxidative metabolism via mitochondrial uncoupling, increasing energy expenditure in a UPC1-independent manner. Thereby, this secreted protein may indirectly regulate whole body energy expenditure. PM20D1 circulates in tight association with both low- and high-density (LDL and HDL,respectively) lipoprotein particles.</text>
</comment>
<evidence type="ECO:0000256" key="5">
    <source>
        <dbReference type="ARBA" id="ARBA00022801"/>
    </source>
</evidence>
<comment type="catalytic activity">
    <reaction evidence="15">
        <text>N-(9Z-octadecenoyl)-L-methionine + H2O = (9Z)-octadecenoate + L-methionine</text>
        <dbReference type="Rhea" id="RHEA:64144"/>
        <dbReference type="ChEBI" id="CHEBI:15377"/>
        <dbReference type="ChEBI" id="CHEBI:30823"/>
        <dbReference type="ChEBI" id="CHEBI:57844"/>
        <dbReference type="ChEBI" id="CHEBI:149732"/>
    </reaction>
    <physiologicalReaction direction="left-to-right" evidence="15">
        <dbReference type="Rhea" id="RHEA:64145"/>
    </physiologicalReaction>
</comment>
<evidence type="ECO:0000256" key="15">
    <source>
        <dbReference type="ARBA" id="ARBA00048145"/>
    </source>
</evidence>
<evidence type="ECO:0000256" key="13">
    <source>
        <dbReference type="ARBA" id="ARBA00047874"/>
    </source>
</evidence>
<evidence type="ECO:0000256" key="19">
    <source>
        <dbReference type="ARBA" id="ARBA00048597"/>
    </source>
</evidence>
<dbReference type="InterPro" id="IPR036264">
    <property type="entry name" value="Bact_exopeptidase_dim_dom"/>
</dbReference>
<evidence type="ECO:0000256" key="14">
    <source>
        <dbReference type="ARBA" id="ARBA00047879"/>
    </source>
</evidence>
<evidence type="ECO:0000259" key="27">
    <source>
        <dbReference type="Pfam" id="PF07687"/>
    </source>
</evidence>
<dbReference type="GO" id="GO:0006508">
    <property type="term" value="P:proteolysis"/>
    <property type="evidence" value="ECO:0007669"/>
    <property type="project" value="UniProtKB-KW"/>
</dbReference>
<dbReference type="GO" id="GO:0006629">
    <property type="term" value="P:lipid metabolic process"/>
    <property type="evidence" value="ECO:0007669"/>
    <property type="project" value="UniProtKB-ARBA"/>
</dbReference>
<evidence type="ECO:0000256" key="4">
    <source>
        <dbReference type="ARBA" id="ARBA00022723"/>
    </source>
</evidence>
<comment type="catalytic activity">
    <reaction evidence="19">
        <text>N-(9Z-octadecenoyl)-L-serine + H2O = L-serine + (9Z)-octadecenoate</text>
        <dbReference type="Rhea" id="RHEA:51352"/>
        <dbReference type="ChEBI" id="CHEBI:15377"/>
        <dbReference type="ChEBI" id="CHEBI:30823"/>
        <dbReference type="ChEBI" id="CHEBI:33384"/>
        <dbReference type="ChEBI" id="CHEBI:134031"/>
    </reaction>
    <physiologicalReaction direction="left-to-right" evidence="19">
        <dbReference type="Rhea" id="RHEA:51353"/>
    </physiologicalReaction>
</comment>
<comment type="catalytic activity">
    <reaction evidence="18">
        <text>an N-acyl-L-amino acid + H2O = an L-alpha-amino acid + a carboxylate</text>
        <dbReference type="Rhea" id="RHEA:15565"/>
        <dbReference type="ChEBI" id="CHEBI:15377"/>
        <dbReference type="ChEBI" id="CHEBI:29067"/>
        <dbReference type="ChEBI" id="CHEBI:59869"/>
        <dbReference type="ChEBI" id="CHEBI:59874"/>
        <dbReference type="EC" id="3.5.1.14"/>
    </reaction>
    <physiologicalReaction direction="left-to-right" evidence="18">
        <dbReference type="Rhea" id="RHEA:15566"/>
    </physiologicalReaction>
    <physiologicalReaction direction="right-to-left" evidence="18">
        <dbReference type="Rhea" id="RHEA:15567"/>
    </physiologicalReaction>
</comment>
<comment type="catalytic activity">
    <reaction evidence="20">
        <text>N-(9Z-octadecenoyl)-L-glutamine + H2O = L-glutamine + (9Z)-octadecenoate</text>
        <dbReference type="Rhea" id="RHEA:51356"/>
        <dbReference type="ChEBI" id="CHEBI:15377"/>
        <dbReference type="ChEBI" id="CHEBI:30823"/>
        <dbReference type="ChEBI" id="CHEBI:58359"/>
        <dbReference type="ChEBI" id="CHEBI:134033"/>
    </reaction>
    <physiologicalReaction direction="left-to-right" evidence="20">
        <dbReference type="Rhea" id="RHEA:51357"/>
    </physiologicalReaction>
</comment>
<evidence type="ECO:0000256" key="8">
    <source>
        <dbReference type="ARBA" id="ARBA00046147"/>
    </source>
</evidence>
<evidence type="ECO:0000256" key="10">
    <source>
        <dbReference type="ARBA" id="ARBA00047567"/>
    </source>
</evidence>
<proteinExistence type="inferred from homology"/>
<keyword evidence="6" id="KW-0862">Zinc</keyword>
<evidence type="ECO:0000256" key="6">
    <source>
        <dbReference type="ARBA" id="ARBA00022833"/>
    </source>
</evidence>
<comment type="catalytic activity">
    <reaction evidence="16">
        <text>N-(9Z-octadecenoyl)-L-asparagine + H2O = L-asparagine + (9Z)-octadecenoate</text>
        <dbReference type="Rhea" id="RHEA:64136"/>
        <dbReference type="ChEBI" id="CHEBI:15377"/>
        <dbReference type="ChEBI" id="CHEBI:30823"/>
        <dbReference type="ChEBI" id="CHEBI:58048"/>
        <dbReference type="ChEBI" id="CHEBI:149730"/>
    </reaction>
    <physiologicalReaction direction="left-to-right" evidence="16">
        <dbReference type="Rhea" id="RHEA:64137"/>
    </physiologicalReaction>
</comment>
<comment type="catalytic activity">
    <reaction evidence="22">
        <text>N-(9Z-octadecenoyl)-L-leucine + H2O = L-leucine + (9Z)-octadecenoate</text>
        <dbReference type="Rhea" id="RHEA:51360"/>
        <dbReference type="ChEBI" id="CHEBI:15377"/>
        <dbReference type="ChEBI" id="CHEBI:30823"/>
        <dbReference type="ChEBI" id="CHEBI:57427"/>
        <dbReference type="ChEBI" id="CHEBI:134035"/>
    </reaction>
    <physiologicalReaction direction="left-to-right" evidence="22">
        <dbReference type="Rhea" id="RHEA:51361"/>
    </physiologicalReaction>
    <physiologicalReaction direction="right-to-left" evidence="22">
        <dbReference type="Rhea" id="RHEA:51362"/>
    </physiologicalReaction>
</comment>
<sequence length="515" mass="57939">MWKSLPRVLSLVVRGFALTLAVLATIVVIRTATFPSYQTSPPECKLTDPDFIPADQERLSRFTSAIQFRTVSYERGVGTPQELARFTQFIRESFPTIHGSPLVRRDVVGNYSLLYRVDGSDASLKPYMLASHLDVVPITQEANWEAPPFSGQLKDGYIYGRGTIDAKHSLMGCLEAVEFILSRGHRPKRTLYLAFGHDEETSGHFGAKVIGEMLAQRGEKIEFILDEGTPVGEGLVPGVSKQVALVSVAEKGFLQLHLTVNEEGGHASMPRSESAIGILSKAISKLEDSPHPNMFKMFGTGPETRMLEYVATEMTLPYRMLTSNLWLFSPLVGWVYSKKPQTNAFARTTTALTRFNAGVKDNVISPEATAVIDHRIHPSSSVEEVIEFDRKVINDPRVKFNVINNMEPSPTSPYGKDSPTYMLLQKTIQQIYPDALVTPTFMVANTDTRHYWSLSSAIYRFNPYVMTPSDLPRFHGLNERISVQNYERVMNFYYHLIVNMDEPLEIKRHGHEDEL</sequence>
<dbReference type="Pfam" id="PF01546">
    <property type="entry name" value="Peptidase_M20"/>
    <property type="match status" value="1"/>
</dbReference>
<dbReference type="GeneID" id="109461868"/>
<gene>
    <name evidence="29" type="primary">LOC109461868</name>
</gene>
<dbReference type="Gene3D" id="3.30.70.360">
    <property type="match status" value="1"/>
</dbReference>
<dbReference type="Proteomes" id="UP000515135">
    <property type="component" value="Unplaced"/>
</dbReference>
<evidence type="ECO:0000256" key="1">
    <source>
        <dbReference type="ARBA" id="ARBA00004872"/>
    </source>
</evidence>
<dbReference type="GO" id="GO:0046872">
    <property type="term" value="F:metal ion binding"/>
    <property type="evidence" value="ECO:0007669"/>
    <property type="project" value="UniProtKB-KW"/>
</dbReference>
<evidence type="ECO:0000313" key="28">
    <source>
        <dbReference type="Proteomes" id="UP000515135"/>
    </source>
</evidence>
<comment type="pathway">
    <text evidence="1">Lipid metabolism; fatty acid metabolism.</text>
</comment>
<dbReference type="GO" id="GO:1990845">
    <property type="term" value="P:adaptive thermogenesis"/>
    <property type="evidence" value="ECO:0007669"/>
    <property type="project" value="UniProtKB-ARBA"/>
</dbReference>
<evidence type="ECO:0000256" key="7">
    <source>
        <dbReference type="ARBA" id="ARBA00034698"/>
    </source>
</evidence>
<protein>
    <submittedName>
        <fullName evidence="29">N-fatty-acyl-amino acid synthase/hydrolase PM20D1-like</fullName>
    </submittedName>
</protein>
<evidence type="ECO:0000256" key="21">
    <source>
        <dbReference type="ARBA" id="ARBA00048822"/>
    </source>
</evidence>
<comment type="catalytic activity">
    <reaction evidence="17">
        <text>N-(5Z,8Z,11Z,14Z)-eicosatetraenoyl-glycine + H2O = (5Z,8Z,11Z,14Z)-eicosatetraenoate + glycine</text>
        <dbReference type="Rhea" id="RHEA:64108"/>
        <dbReference type="ChEBI" id="CHEBI:15377"/>
        <dbReference type="ChEBI" id="CHEBI:32395"/>
        <dbReference type="ChEBI" id="CHEBI:57305"/>
        <dbReference type="ChEBI" id="CHEBI:59002"/>
    </reaction>
    <physiologicalReaction direction="left-to-right" evidence="17">
        <dbReference type="Rhea" id="RHEA:64109"/>
    </physiologicalReaction>
    <physiologicalReaction direction="right-to-left" evidence="17">
        <dbReference type="Rhea" id="RHEA:64110"/>
    </physiologicalReaction>
</comment>
<comment type="pathway">
    <text evidence="7">Amino-acid metabolism.</text>
</comment>
<dbReference type="GO" id="GO:0006520">
    <property type="term" value="P:amino acid metabolic process"/>
    <property type="evidence" value="ECO:0007669"/>
    <property type="project" value="UniProtKB-ARBA"/>
</dbReference>
<comment type="catalytic activity">
    <reaction evidence="12">
        <text>N-(9Z-octadecenoyl)-L-tyrosine + H2O = L-tyrosine + (9Z)-octadecenoate</text>
        <dbReference type="Rhea" id="RHEA:64184"/>
        <dbReference type="ChEBI" id="CHEBI:15377"/>
        <dbReference type="ChEBI" id="CHEBI:30823"/>
        <dbReference type="ChEBI" id="CHEBI:58315"/>
        <dbReference type="ChEBI" id="CHEBI:149734"/>
    </reaction>
    <physiologicalReaction direction="left-to-right" evidence="12">
        <dbReference type="Rhea" id="RHEA:64185"/>
    </physiologicalReaction>
</comment>
<dbReference type="InterPro" id="IPR047177">
    <property type="entry name" value="Pept_M20A"/>
</dbReference>
<evidence type="ECO:0000256" key="3">
    <source>
        <dbReference type="ARBA" id="ARBA00022670"/>
    </source>
</evidence>
<dbReference type="SUPFAM" id="SSF55031">
    <property type="entry name" value="Bacterial exopeptidase dimerisation domain"/>
    <property type="match status" value="1"/>
</dbReference>
<evidence type="ECO:0000256" key="9">
    <source>
        <dbReference type="ARBA" id="ARBA00047450"/>
    </source>
</evidence>
<evidence type="ECO:0000256" key="20">
    <source>
        <dbReference type="ARBA" id="ARBA00048729"/>
    </source>
</evidence>
<comment type="catalytic activity">
    <reaction evidence="10">
        <text>N-(4Z,7Z,10Z,13Z,16Z,19Z-docosahexaenoyl)-L-phenylalanine + H2O = (4Z,7Z,10Z,13Z,16Z,19Z)-docosahexaenoate + L-phenylalanine</text>
        <dbReference type="Rhea" id="RHEA:64132"/>
        <dbReference type="ChEBI" id="CHEBI:15377"/>
        <dbReference type="ChEBI" id="CHEBI:58095"/>
        <dbReference type="ChEBI" id="CHEBI:77016"/>
        <dbReference type="ChEBI" id="CHEBI:149701"/>
    </reaction>
    <physiologicalReaction direction="left-to-right" evidence="10">
        <dbReference type="Rhea" id="RHEA:64133"/>
    </physiologicalReaction>
</comment>
<evidence type="ECO:0000256" key="2">
    <source>
        <dbReference type="ARBA" id="ARBA00006247"/>
    </source>
</evidence>
<dbReference type="PANTHER" id="PTHR45962">
    <property type="entry name" value="N-FATTY-ACYL-AMINO ACID SYNTHASE/HYDROLASE PM20D1"/>
    <property type="match status" value="1"/>
</dbReference>
<evidence type="ECO:0000256" key="24">
    <source>
        <dbReference type="ARBA" id="ARBA00048879"/>
    </source>
</evidence>
<dbReference type="SUPFAM" id="SSF53187">
    <property type="entry name" value="Zn-dependent exopeptidases"/>
    <property type="match status" value="1"/>
</dbReference>
<dbReference type="OrthoDB" id="3064516at2759"/>
<dbReference type="Gene3D" id="1.10.150.900">
    <property type="match status" value="1"/>
</dbReference>
<keyword evidence="28" id="KW-1185">Reference proteome</keyword>
<comment type="similarity">
    <text evidence="2">Belongs to the peptidase M20A family.</text>
</comment>
<comment type="catalytic activity">
    <reaction evidence="21">
        <text>N-(9Z-octadecenoyl)-L-tryptophan + H2O = L-tryptophan + (9Z)-octadecenoate</text>
        <dbReference type="Rhea" id="RHEA:64176"/>
        <dbReference type="ChEBI" id="CHEBI:15377"/>
        <dbReference type="ChEBI" id="CHEBI:30823"/>
        <dbReference type="ChEBI" id="CHEBI:57912"/>
        <dbReference type="ChEBI" id="CHEBI:149733"/>
    </reaction>
    <physiologicalReaction direction="left-to-right" evidence="21">
        <dbReference type="Rhea" id="RHEA:64177"/>
    </physiologicalReaction>
</comment>
<evidence type="ECO:0000256" key="17">
    <source>
        <dbReference type="ARBA" id="ARBA00048402"/>
    </source>
</evidence>
<dbReference type="Gene3D" id="3.40.630.10">
    <property type="entry name" value="Zn peptidases"/>
    <property type="match status" value="1"/>
</dbReference>
<keyword evidence="5" id="KW-0378">Hydrolase</keyword>
<dbReference type="GO" id="GO:0005576">
    <property type="term" value="C:extracellular region"/>
    <property type="evidence" value="ECO:0007669"/>
    <property type="project" value="UniProtKB-ARBA"/>
</dbReference>
<dbReference type="CDD" id="cd05674">
    <property type="entry name" value="M20_yscS"/>
    <property type="match status" value="1"/>
</dbReference>
<comment type="catalytic activity">
    <reaction evidence="26">
        <text>N-(9Z-octadecenoyl)-L-lysine + H2O = L-lysine + (9Z)-octadecenoate</text>
        <dbReference type="Rhea" id="RHEA:64192"/>
        <dbReference type="ChEBI" id="CHEBI:15377"/>
        <dbReference type="ChEBI" id="CHEBI:30823"/>
        <dbReference type="ChEBI" id="CHEBI:32551"/>
        <dbReference type="ChEBI" id="CHEBI:149731"/>
    </reaction>
    <physiologicalReaction direction="left-to-right" evidence="26">
        <dbReference type="Rhea" id="RHEA:64193"/>
    </physiologicalReaction>
</comment>
<dbReference type="GO" id="GO:0004046">
    <property type="term" value="F:aminoacylase activity"/>
    <property type="evidence" value="ECO:0007669"/>
    <property type="project" value="UniProtKB-EC"/>
</dbReference>
<dbReference type="InterPro" id="IPR011650">
    <property type="entry name" value="Peptidase_M20_dimer"/>
</dbReference>
<comment type="catalytic activity">
    <reaction evidence="25">
        <text>N-(5Z,8Z,11Z,14Z-eicosatetraenoyl)-L-serine + H2O = (5Z,8Z,11Z,14Z)-eicosatetraenoate + L-serine</text>
        <dbReference type="Rhea" id="RHEA:64116"/>
        <dbReference type="ChEBI" id="CHEBI:15377"/>
        <dbReference type="ChEBI" id="CHEBI:32395"/>
        <dbReference type="ChEBI" id="CHEBI:33384"/>
        <dbReference type="ChEBI" id="CHEBI:149697"/>
    </reaction>
    <physiologicalReaction direction="left-to-right" evidence="25">
        <dbReference type="Rhea" id="RHEA:64117"/>
    </physiologicalReaction>
    <physiologicalReaction direction="right-to-left" evidence="25">
        <dbReference type="Rhea" id="RHEA:64118"/>
    </physiologicalReaction>
</comment>
<reference evidence="29" key="1">
    <citation type="submission" date="2025-08" db="UniProtKB">
        <authorList>
            <consortium name="RefSeq"/>
        </authorList>
    </citation>
    <scope>IDENTIFICATION</scope>
    <source>
        <tissue evidence="29">Gonad</tissue>
    </source>
</reference>
<dbReference type="GO" id="GO:0043604">
    <property type="term" value="P:amide biosynthetic process"/>
    <property type="evidence" value="ECO:0007669"/>
    <property type="project" value="TreeGrafter"/>
</dbReference>
<comment type="catalytic activity">
    <reaction evidence="24">
        <text>L-phenylalanine + (9Z)-octadecenoate = N-(9Z-octadecenoyl)-L-phenylalanine + H2O</text>
        <dbReference type="Rhea" id="RHEA:51300"/>
        <dbReference type="ChEBI" id="CHEBI:15377"/>
        <dbReference type="ChEBI" id="CHEBI:30823"/>
        <dbReference type="ChEBI" id="CHEBI:58095"/>
        <dbReference type="ChEBI" id="CHEBI:134020"/>
    </reaction>
    <physiologicalReaction direction="left-to-right" evidence="24">
        <dbReference type="Rhea" id="RHEA:51301"/>
    </physiologicalReaction>
    <physiologicalReaction direction="right-to-left" evidence="24">
        <dbReference type="Rhea" id="RHEA:51302"/>
    </physiologicalReaction>
</comment>
<dbReference type="FunFam" id="1.10.150.900:FF:000003">
    <property type="entry name" value="N-fatty-acyl-amino acid synthase/hydrolase PM20D1"/>
    <property type="match status" value="1"/>
</dbReference>
<feature type="domain" description="Peptidase M20 dimerisation" evidence="27">
    <location>
        <begin position="248"/>
        <end position="392"/>
    </location>
</feature>
<dbReference type="KEGG" id="bbel:109461868"/>
<keyword evidence="4" id="KW-0479">Metal-binding</keyword>
<evidence type="ECO:0000256" key="25">
    <source>
        <dbReference type="ARBA" id="ARBA00049100"/>
    </source>
</evidence>
<evidence type="ECO:0000256" key="23">
    <source>
        <dbReference type="ARBA" id="ARBA00048840"/>
    </source>
</evidence>
<dbReference type="Pfam" id="PF07687">
    <property type="entry name" value="M20_dimer"/>
    <property type="match status" value="1"/>
</dbReference>
<comment type="catalytic activity">
    <reaction evidence="23">
        <text>an N-acyl-aromatic L-alpha-amino acid + H2O = an aromatic L-alpha-amino acid + a carboxylate</text>
        <dbReference type="Rhea" id="RHEA:54184"/>
        <dbReference type="ChEBI" id="CHEBI:15377"/>
        <dbReference type="ChEBI" id="CHEBI:29067"/>
        <dbReference type="ChEBI" id="CHEBI:84824"/>
        <dbReference type="ChEBI" id="CHEBI:138093"/>
        <dbReference type="EC" id="3.5.1.114"/>
    </reaction>
    <physiologicalReaction direction="left-to-right" evidence="23">
        <dbReference type="Rhea" id="RHEA:54185"/>
    </physiologicalReaction>
    <physiologicalReaction direction="right-to-left" evidence="23">
        <dbReference type="Rhea" id="RHEA:54186"/>
    </physiologicalReaction>
</comment>
<dbReference type="PANTHER" id="PTHR45962:SF1">
    <property type="entry name" value="N-FATTY-ACYL-AMINO ACID SYNTHASE_HYDROLASE PM20D1"/>
    <property type="match status" value="1"/>
</dbReference>
<dbReference type="RefSeq" id="XP_019613896.1">
    <property type="nucleotide sequence ID" value="XM_019758337.1"/>
</dbReference>
<dbReference type="AlphaFoldDB" id="A0A6P4YAR7"/>
<evidence type="ECO:0000256" key="18">
    <source>
        <dbReference type="ARBA" id="ARBA00048579"/>
    </source>
</evidence>
<dbReference type="GO" id="GO:0043605">
    <property type="term" value="P:amide catabolic process"/>
    <property type="evidence" value="ECO:0007669"/>
    <property type="project" value="UniProtKB-ARBA"/>
</dbReference>
<evidence type="ECO:0000256" key="12">
    <source>
        <dbReference type="ARBA" id="ARBA00047866"/>
    </source>
</evidence>
<evidence type="ECO:0000256" key="26">
    <source>
        <dbReference type="ARBA" id="ARBA00049457"/>
    </source>
</evidence>
<keyword evidence="3" id="KW-0645">Protease</keyword>
<evidence type="ECO:0000256" key="11">
    <source>
        <dbReference type="ARBA" id="ARBA00047723"/>
    </source>
</evidence>
<evidence type="ECO:0000313" key="29">
    <source>
        <dbReference type="RefSeq" id="XP_019613896.1"/>
    </source>
</evidence>
<dbReference type="FunFam" id="3.40.630.10:FF:000027">
    <property type="entry name" value="N-fatty-acyl-amino acid synthase/hydrolase PM20D1"/>
    <property type="match status" value="1"/>
</dbReference>
<comment type="catalytic activity">
    <reaction evidence="9">
        <text>(9Z)-octadecenoate + glycine = N-(9Z-octadecenoyl)glycine + H2O</text>
        <dbReference type="Rhea" id="RHEA:51316"/>
        <dbReference type="ChEBI" id="CHEBI:15377"/>
        <dbReference type="ChEBI" id="CHEBI:30823"/>
        <dbReference type="ChEBI" id="CHEBI:57305"/>
        <dbReference type="ChEBI" id="CHEBI:133992"/>
    </reaction>
    <physiologicalReaction direction="right-to-left" evidence="9">
        <dbReference type="Rhea" id="RHEA:51318"/>
    </physiologicalReaction>
</comment>